<evidence type="ECO:0000313" key="3">
    <source>
        <dbReference type="Proteomes" id="UP000190286"/>
    </source>
</evidence>
<organism evidence="2 3">
    <name type="scientific">Gemmiger formicilis</name>
    <dbReference type="NCBI Taxonomy" id="745368"/>
    <lineage>
        <taxon>Bacteria</taxon>
        <taxon>Bacillati</taxon>
        <taxon>Bacillota</taxon>
        <taxon>Clostridia</taxon>
        <taxon>Eubacteriales</taxon>
        <taxon>Gemmiger</taxon>
    </lineage>
</organism>
<keyword evidence="1" id="KW-0732">Signal</keyword>
<evidence type="ECO:0008006" key="4">
    <source>
        <dbReference type="Google" id="ProtNLM"/>
    </source>
</evidence>
<feature type="chain" id="PRO_5039641270" description="Lipoprotein" evidence="1">
    <location>
        <begin position="21"/>
        <end position="454"/>
    </location>
</feature>
<evidence type="ECO:0000256" key="1">
    <source>
        <dbReference type="SAM" id="SignalP"/>
    </source>
</evidence>
<dbReference type="EMBL" id="FUYF01000052">
    <property type="protein sequence ID" value="SKA98203.1"/>
    <property type="molecule type" value="Genomic_DNA"/>
</dbReference>
<gene>
    <name evidence="2" type="ORF">SAMN02745178_02850</name>
</gene>
<reference evidence="2 3" key="1">
    <citation type="submission" date="2017-02" db="EMBL/GenBank/DDBJ databases">
        <authorList>
            <person name="Peterson S.W."/>
        </authorList>
    </citation>
    <scope>NUCLEOTIDE SEQUENCE [LARGE SCALE GENOMIC DNA]</scope>
    <source>
        <strain evidence="2 3">ATCC 27749</strain>
    </source>
</reference>
<proteinExistence type="predicted"/>
<dbReference type="RefSeq" id="WP_143402801.1">
    <property type="nucleotide sequence ID" value="NZ_FUYF01000052.1"/>
</dbReference>
<protein>
    <recommendedName>
        <fullName evidence="4">Lipoprotein</fullName>
    </recommendedName>
</protein>
<dbReference type="OrthoDB" id="1835978at2"/>
<dbReference type="PROSITE" id="PS51257">
    <property type="entry name" value="PROKAR_LIPOPROTEIN"/>
    <property type="match status" value="1"/>
</dbReference>
<feature type="signal peptide" evidence="1">
    <location>
        <begin position="1"/>
        <end position="20"/>
    </location>
</feature>
<dbReference type="AlphaFoldDB" id="A0A1T4Y933"/>
<evidence type="ECO:0000313" key="2">
    <source>
        <dbReference type="EMBL" id="SKA98203.1"/>
    </source>
</evidence>
<name>A0A1T4Y933_9FIRM</name>
<accession>A0A1T4Y933</accession>
<dbReference type="GeneID" id="93339376"/>
<keyword evidence="3" id="KW-1185">Reference proteome</keyword>
<dbReference type="Proteomes" id="UP000190286">
    <property type="component" value="Unassembled WGS sequence"/>
</dbReference>
<sequence>MKLWNPIFLFSLFCIVLLSACTNSNEVNTNSSSDIPEPTTQIESTDLRTSAPLEMTMALPSTGIFSTEISGNQDGAYYILPNTNDYSAQLLYYDYTTLQLIYLSDQVVVTNNDENPGWIEDIFGGAVPLAVNEKLYIIKYGKSPIPNINYDGSPTFLLQMEPNAANRTKLSVPQGSLLPYSSGIAADGSNLYLLLLDYDSQKMQITNTTLCYTDFNKNKMNRLCSLGNQKDWSIIGTYSEGLILQCSWLPSEHSSQNSDDQLSNLHYELQLYSLHDNCLIDTNFTWKQGELSLVINQDTIYYVKKGDLRLYAHSLQTGKDLVVSDNLYGSDSSDSSGSVMLVGEIHDNNIVFSNLNEQHFCYNLATKKTMPLLLSYEYDGGTIPVSIMAENEQYFLVNTGIVTLPRSATGTDGSIYNIDYPITDYKLIKKEDYWNSVPNYLSFDITQLQSNNQF</sequence>